<dbReference type="GeneID" id="65085635"/>
<evidence type="ECO:0000313" key="1">
    <source>
        <dbReference type="EMBL" id="CVK86322.1"/>
    </source>
</evidence>
<evidence type="ECO:0000313" key="2">
    <source>
        <dbReference type="Proteomes" id="UP000184255"/>
    </source>
</evidence>
<comment type="caution">
    <text evidence="1">The sequence shown here is derived from an EMBL/GenBank/DDBJ whole genome shotgun (WGS) entry which is preliminary data.</text>
</comment>
<dbReference type="RefSeq" id="XP_041677878.1">
    <property type="nucleotide sequence ID" value="XM_041826858.1"/>
</dbReference>
<dbReference type="VEuPathDB" id="FungiDB:FMAN_06371"/>
<proteinExistence type="predicted"/>
<sequence length="134" mass="14584">MAPSSKPDEPPEIQVFKHRLDLELQLSNNHLHYGDNLMSLPFVLLSSNLTTLPTPIQVSSNMLAGPEAAASYGLAQQGCCTCPDATISTILQATATTNHNHVSVAQEYSAMLHERRNGRARLTQMQDKAIAVMV</sequence>
<dbReference type="EMBL" id="FCQH01000002">
    <property type="protein sequence ID" value="CVK86322.1"/>
    <property type="molecule type" value="Genomic_DNA"/>
</dbReference>
<dbReference type="Proteomes" id="UP000184255">
    <property type="component" value="Unassembled WGS sequence"/>
</dbReference>
<organism evidence="1 2">
    <name type="scientific">Fusarium mangiferae</name>
    <name type="common">Mango malformation disease fungus</name>
    <dbReference type="NCBI Taxonomy" id="192010"/>
    <lineage>
        <taxon>Eukaryota</taxon>
        <taxon>Fungi</taxon>
        <taxon>Dikarya</taxon>
        <taxon>Ascomycota</taxon>
        <taxon>Pezizomycotina</taxon>
        <taxon>Sordariomycetes</taxon>
        <taxon>Hypocreomycetidae</taxon>
        <taxon>Hypocreales</taxon>
        <taxon>Nectriaceae</taxon>
        <taxon>Fusarium</taxon>
        <taxon>Fusarium fujikuroi species complex</taxon>
    </lineage>
</organism>
<reference evidence="2" key="1">
    <citation type="journal article" date="2016" name="Genome Biol. Evol.">
        <title>Comparative 'omics' of the Fusarium fujikuroi species complex highlights differences in genetic potential and metabolite synthesis.</title>
        <authorList>
            <person name="Niehaus E.-M."/>
            <person name="Muensterkoetter M."/>
            <person name="Proctor R.H."/>
            <person name="Brown D.W."/>
            <person name="Sharon A."/>
            <person name="Idan Y."/>
            <person name="Oren-Young L."/>
            <person name="Sieber C.M."/>
            <person name="Novak O."/>
            <person name="Pencik A."/>
            <person name="Tarkowska D."/>
            <person name="Hromadova K."/>
            <person name="Freeman S."/>
            <person name="Maymon M."/>
            <person name="Elazar M."/>
            <person name="Youssef S.A."/>
            <person name="El-Shabrawy E.S.M."/>
            <person name="Shalaby A.B.A."/>
            <person name="Houterman P."/>
            <person name="Brock N.L."/>
            <person name="Burkhardt I."/>
            <person name="Tsavkelova E.A."/>
            <person name="Dickschat J.S."/>
            <person name="Galuszka P."/>
            <person name="Gueldener U."/>
            <person name="Tudzynski B."/>
        </authorList>
    </citation>
    <scope>NUCLEOTIDE SEQUENCE [LARGE SCALE GENOMIC DNA]</scope>
    <source>
        <strain evidence="2">MRC7560</strain>
    </source>
</reference>
<protein>
    <submittedName>
        <fullName evidence="1">Uncharacterized protein</fullName>
    </submittedName>
</protein>
<gene>
    <name evidence="1" type="ORF">FMAN_06371</name>
</gene>
<keyword evidence="2" id="KW-1185">Reference proteome</keyword>
<name>A0A1L7STE3_FUSMA</name>
<accession>A0A1L7STE3</accession>
<dbReference type="AlphaFoldDB" id="A0A1L7STE3"/>